<organism evidence="2 3">
    <name type="scientific">Williamsia serinedens</name>
    <dbReference type="NCBI Taxonomy" id="391736"/>
    <lineage>
        <taxon>Bacteria</taxon>
        <taxon>Bacillati</taxon>
        <taxon>Actinomycetota</taxon>
        <taxon>Actinomycetes</taxon>
        <taxon>Mycobacteriales</taxon>
        <taxon>Nocardiaceae</taxon>
        <taxon>Williamsia</taxon>
    </lineage>
</organism>
<dbReference type="InterPro" id="IPR003870">
    <property type="entry name" value="DUF222"/>
</dbReference>
<dbReference type="SMART" id="SM00507">
    <property type="entry name" value="HNHc"/>
    <property type="match status" value="1"/>
</dbReference>
<dbReference type="InterPro" id="IPR003615">
    <property type="entry name" value="HNH_nuc"/>
</dbReference>
<evidence type="ECO:0000313" key="3">
    <source>
        <dbReference type="Proteomes" id="UP001205740"/>
    </source>
</evidence>
<proteinExistence type="predicted"/>
<reference evidence="2 3" key="1">
    <citation type="submission" date="2022-06" db="EMBL/GenBank/DDBJ databases">
        <title>Genomic Encyclopedia of Archaeal and Bacterial Type Strains, Phase II (KMG-II): from individual species to whole genera.</title>
        <authorList>
            <person name="Goeker M."/>
        </authorList>
    </citation>
    <scope>NUCLEOTIDE SEQUENCE [LARGE SCALE GENOMIC DNA]</scope>
    <source>
        <strain evidence="2 3">DSM 45037</strain>
    </source>
</reference>
<accession>A0ABT1GZD6</accession>
<sequence>MWSVNGAGAVTPMRDATPGCPQGEFGPPFLSVAACTIERMSDTATAFDTSGVVASLAADDKHSAAELVEVLSHCRSITASADYRMICAASLIHDERCEDYLVEVAAHDSGERASVDELMAAGMDHLAGRDPRAEYGPDGLERATAEVGAVLNVPAAKAREIITAGDTARYRLVFTGQALAVGRIDLAGFLLICTRTKLVVDPELVKILDTHIAQALFDRPPLSRARLGAMVDAIVATIDPDALLRRKERAAADRDVTIRPDRFQPGASRVSASLPMTDAAAIDARLTAMAASVHTGDPRTRAQRRADALIALAAGVDHLVCGCDTCTAATDIDPGTDIDVDVENDVDIDATVELAPVVDEPAPMSEPSAPQPIAPPVTAAQPFFHIVVNLSTLLGLDDQPGYLDGRGIIDADTMRALLADAEREFLRRDDPARAATSASTYVPSKKLQALVRAGELCCTFPGCSAPAWSVDLDHTDPFDHRNPNSGGQTTRSNLKPLCRFHHRIKTFDKAWQDYQSPLGEAFFHSPTGHMFLGNAYTAVDIFPALGPPAKPENHPARTTLATRRVEKRAAHLRAVERAEDANPPPF</sequence>
<feature type="domain" description="HNH nuclease" evidence="1">
    <location>
        <begin position="446"/>
        <end position="503"/>
    </location>
</feature>
<name>A0ABT1GZD6_9NOCA</name>
<evidence type="ECO:0000313" key="2">
    <source>
        <dbReference type="EMBL" id="MCP2159648.1"/>
    </source>
</evidence>
<gene>
    <name evidence="2" type="ORF">LX12_000827</name>
</gene>
<keyword evidence="3" id="KW-1185">Reference proteome</keyword>
<dbReference type="CDD" id="cd00085">
    <property type="entry name" value="HNHc"/>
    <property type="match status" value="1"/>
</dbReference>
<dbReference type="EMBL" id="JAMTCG010000002">
    <property type="protein sequence ID" value="MCP2159648.1"/>
    <property type="molecule type" value="Genomic_DNA"/>
</dbReference>
<evidence type="ECO:0000259" key="1">
    <source>
        <dbReference type="SMART" id="SM00507"/>
    </source>
</evidence>
<dbReference type="Pfam" id="PF02720">
    <property type="entry name" value="DUF222"/>
    <property type="match status" value="1"/>
</dbReference>
<dbReference type="Proteomes" id="UP001205740">
    <property type="component" value="Unassembled WGS sequence"/>
</dbReference>
<comment type="caution">
    <text evidence="2">The sequence shown here is derived from an EMBL/GenBank/DDBJ whole genome shotgun (WGS) entry which is preliminary data.</text>
</comment>
<protein>
    <recommendedName>
        <fullName evidence="1">HNH nuclease domain-containing protein</fullName>
    </recommendedName>
</protein>